<proteinExistence type="predicted"/>
<dbReference type="OrthoDB" id="5344169at2759"/>
<dbReference type="SUPFAM" id="SSF47459">
    <property type="entry name" value="HLH, helix-loop-helix DNA-binding domain"/>
    <property type="match status" value="1"/>
</dbReference>
<evidence type="ECO:0000259" key="2">
    <source>
        <dbReference type="PROSITE" id="PS50888"/>
    </source>
</evidence>
<organism evidence="3 4">
    <name type="scientific">Thermothelomyces thermophilus (strain ATCC 42464 / BCRC 31852 / DSM 1799)</name>
    <name type="common">Sporotrichum thermophile</name>
    <dbReference type="NCBI Taxonomy" id="573729"/>
    <lineage>
        <taxon>Eukaryota</taxon>
        <taxon>Fungi</taxon>
        <taxon>Dikarya</taxon>
        <taxon>Ascomycota</taxon>
        <taxon>Pezizomycotina</taxon>
        <taxon>Sordariomycetes</taxon>
        <taxon>Sordariomycetidae</taxon>
        <taxon>Sordariales</taxon>
        <taxon>Chaetomiaceae</taxon>
        <taxon>Thermothelomyces</taxon>
    </lineage>
</organism>
<dbReference type="eggNOG" id="ENOG502RJ7P">
    <property type="taxonomic scope" value="Eukaryota"/>
</dbReference>
<dbReference type="InterPro" id="IPR011598">
    <property type="entry name" value="bHLH_dom"/>
</dbReference>
<dbReference type="PROSITE" id="PS50888">
    <property type="entry name" value="BHLH"/>
    <property type="match status" value="1"/>
</dbReference>
<dbReference type="InParanoid" id="G2QL82"/>
<dbReference type="InterPro" id="IPR036638">
    <property type="entry name" value="HLH_DNA-bd_sf"/>
</dbReference>
<evidence type="ECO:0000313" key="3">
    <source>
        <dbReference type="EMBL" id="AEO60714.1"/>
    </source>
</evidence>
<dbReference type="STRING" id="573729.G2QL82"/>
<dbReference type="KEGG" id="mtm:MYCTH_2310243"/>
<name>G2QL82_THET4</name>
<dbReference type="Pfam" id="PF00010">
    <property type="entry name" value="HLH"/>
    <property type="match status" value="1"/>
</dbReference>
<dbReference type="AlphaFoldDB" id="G2QL82"/>
<evidence type="ECO:0000313" key="4">
    <source>
        <dbReference type="Proteomes" id="UP000007322"/>
    </source>
</evidence>
<dbReference type="GO" id="GO:0046983">
    <property type="term" value="F:protein dimerization activity"/>
    <property type="evidence" value="ECO:0007669"/>
    <property type="project" value="InterPro"/>
</dbReference>
<dbReference type="VEuPathDB" id="FungiDB:MYCTH_2310243"/>
<feature type="domain" description="BHLH" evidence="2">
    <location>
        <begin position="245"/>
        <end position="314"/>
    </location>
</feature>
<feature type="compositionally biased region" description="Polar residues" evidence="1">
    <location>
        <begin position="101"/>
        <end position="115"/>
    </location>
</feature>
<dbReference type="HOGENOM" id="CLU_043681_0_0_1"/>
<gene>
    <name evidence="3" type="ORF">MYCTH_2310243</name>
</gene>
<feature type="region of interest" description="Disordered" evidence="1">
    <location>
        <begin position="1"/>
        <end position="45"/>
    </location>
</feature>
<feature type="region of interest" description="Disordered" evidence="1">
    <location>
        <begin position="339"/>
        <end position="361"/>
    </location>
</feature>
<feature type="compositionally biased region" description="Polar residues" evidence="1">
    <location>
        <begin position="1"/>
        <end position="10"/>
    </location>
</feature>
<feature type="region of interest" description="Disordered" evidence="1">
    <location>
        <begin position="61"/>
        <end position="188"/>
    </location>
</feature>
<evidence type="ECO:0000256" key="1">
    <source>
        <dbReference type="SAM" id="MobiDB-lite"/>
    </source>
</evidence>
<dbReference type="SMART" id="SM00353">
    <property type="entry name" value="HLH"/>
    <property type="match status" value="1"/>
</dbReference>
<accession>G2QL82</accession>
<dbReference type="EMBL" id="CP003007">
    <property type="protein sequence ID" value="AEO60714.1"/>
    <property type="molecule type" value="Genomic_DNA"/>
</dbReference>
<dbReference type="Gene3D" id="4.10.280.10">
    <property type="entry name" value="Helix-loop-helix DNA-binding domain"/>
    <property type="match status" value="1"/>
</dbReference>
<reference evidence="3 4" key="1">
    <citation type="journal article" date="2011" name="Nat. Biotechnol.">
        <title>Comparative genomic analysis of the thermophilic biomass-degrading fungi Myceliophthora thermophila and Thielavia terrestris.</title>
        <authorList>
            <person name="Berka R.M."/>
            <person name="Grigoriev I.V."/>
            <person name="Otillar R."/>
            <person name="Salamov A."/>
            <person name="Grimwood J."/>
            <person name="Reid I."/>
            <person name="Ishmael N."/>
            <person name="John T."/>
            <person name="Darmond C."/>
            <person name="Moisan M.-C."/>
            <person name="Henrissat B."/>
            <person name="Coutinho P.M."/>
            <person name="Lombard V."/>
            <person name="Natvig D.O."/>
            <person name="Lindquist E."/>
            <person name="Schmutz J."/>
            <person name="Lucas S."/>
            <person name="Harris P."/>
            <person name="Powlowski J."/>
            <person name="Bellemare A."/>
            <person name="Taylor D."/>
            <person name="Butler G."/>
            <person name="de Vries R.P."/>
            <person name="Allijn I.E."/>
            <person name="van den Brink J."/>
            <person name="Ushinsky S."/>
            <person name="Storms R."/>
            <person name="Powell A.J."/>
            <person name="Paulsen I.T."/>
            <person name="Elbourne L.D.H."/>
            <person name="Baker S.E."/>
            <person name="Magnuson J."/>
            <person name="LaBoissiere S."/>
            <person name="Clutterbuck A.J."/>
            <person name="Martinez D."/>
            <person name="Wogulis M."/>
            <person name="de Leon A.L."/>
            <person name="Rey M.W."/>
            <person name="Tsang A."/>
        </authorList>
    </citation>
    <scope>NUCLEOTIDE SEQUENCE [LARGE SCALE GENOMIC DNA]</scope>
    <source>
        <strain evidence="4">ATCC 42464 / BCRC 31852 / DSM 1799</strain>
    </source>
</reference>
<feature type="compositionally biased region" description="Basic residues" evidence="1">
    <location>
        <begin position="160"/>
        <end position="171"/>
    </location>
</feature>
<keyword evidence="4" id="KW-1185">Reference proteome</keyword>
<protein>
    <recommendedName>
        <fullName evidence="2">BHLH domain-containing protein</fullName>
    </recommendedName>
</protein>
<dbReference type="Proteomes" id="UP000007322">
    <property type="component" value="Chromosome 6"/>
</dbReference>
<feature type="compositionally biased region" description="Basic and acidic residues" evidence="1">
    <location>
        <begin position="22"/>
        <end position="32"/>
    </location>
</feature>
<dbReference type="RefSeq" id="XP_003665959.1">
    <property type="nucleotide sequence ID" value="XM_003665911.1"/>
</dbReference>
<sequence>MQATPATGLSYSPGLEEAESSFPERHLDEDKPQFSASGGIGTGRYQSGVVKRQVFEPSLPTVYARDWPGPGQSISQDGHVSSHGPLVDGTTLGGPFPQPQPNSGSLSAGWNSFREQPQDGFFWPPSRREFSVDDDSDSIQSRNESHEDFCPSIPALSGQRPRRRSSHRVTKPAKPPTPIATHHLAARTERPYIPDFDYSTDWLEPSDASVASFSHSSHDPTPITPGNEIEIALRDNASSSSKVDSKRIAHKLSEKSRRNRLTIAIREIQKLLPSGVDGEDLLPTPKEADYVVRPGVPSSKLDIVEMAVGFIRDLKAMNKSMAEKIKDLEKELEACQCRHPRAEEAEAAPSGEPTMMERTAG</sequence>
<dbReference type="GeneID" id="11513862"/>
<dbReference type="OMA" id="ERGRSEC"/>